<feature type="region of interest" description="Disordered" evidence="2">
    <location>
        <begin position="909"/>
        <end position="979"/>
    </location>
</feature>
<feature type="compositionally biased region" description="Polar residues" evidence="2">
    <location>
        <begin position="1182"/>
        <end position="1193"/>
    </location>
</feature>
<dbReference type="InterPro" id="IPR051144">
    <property type="entry name" value="Formin_homology_domain"/>
</dbReference>
<dbReference type="PROSITE" id="PS51182">
    <property type="entry name" value="C2_TENSIN"/>
    <property type="match status" value="1"/>
</dbReference>
<dbReference type="Gene3D" id="1.20.58.2220">
    <property type="entry name" value="Formin, FH2 domain"/>
    <property type="match status" value="1"/>
</dbReference>
<gene>
    <name evidence="4" type="ORF">CYMTET_11507</name>
</gene>
<feature type="compositionally biased region" description="Acidic residues" evidence="2">
    <location>
        <begin position="643"/>
        <end position="653"/>
    </location>
</feature>
<feature type="compositionally biased region" description="Pro residues" evidence="2">
    <location>
        <begin position="1280"/>
        <end position="1301"/>
    </location>
</feature>
<dbReference type="SMART" id="SM01326">
    <property type="entry name" value="PTEN_C2"/>
    <property type="match status" value="1"/>
</dbReference>
<sequence>MSSYLSSWLSSKFSTKLPDGVVEVSADIYAFDHCIEEFLDTERVKERVSETTKKLLQVIDEEHIMVFAFGDTTQSTQWLCEVYSHVLSFPNHYEKSHVLSLDVLQSICLTASHWLSMDNGTTKNKLLLFCECSEGEQALQLLAFIVSSILLFRQKELSEQKALESVWRAAKSLLPRHGWSPPVVPSQMRYLQYFSRAGGSESWPPPSKTLLLDCVMLRTVPAFGGDQGCCPVVRIHGCDTRTQSTEVLFSQKSGSDDLLSYRQEEADVLKIDVQCAVSGDVLLECVHMELPDPLSPSQTEVELQPKEHLMFRVVFNTAFVRSNMLMLGVTDIDIDESSKHRFQDSFRLEVLLSEECEEAVQSARDLTELILASPTPAQRPMVSPTASVIDPACAELMSTLVEDFVQLHQEEFVIPGEHPTCGAAGEAAAEESNVAAEQKRQAAHGDVPTSPSASIGGQDAGEQAQCFPAPVKAFDESAQGDCNNDTVEDMSAEVSQVLSMGMPLAERSGCPREDRTMLVEDFAQLHKEEFSMLEQANGEANGEAPAYEAPAGEAFDDEALADEATASEAFDDEALADDAANEDPADEAAGEARADEAPADEAAGEARADEAAGEARADEAAGEARADEAAGEARADEAAGEAPADEAPADEAAGEARADEAAGEARADEAAGEARADEAAGEARADEAAGEAPADTVTDVALAGVVADDEVLTNKPSHEAPADLAISGALINEPSHEAPADLATGEAAPDVVAGEAPANLVNCEATVDMATDEALAGLVNGEATAIEAAADVANKDVTANVANAEAVADVANTEVAADLVNAEATADVANKDVTANVANAEAVADVANTEVAADLVNAESAADVADTEVAADVANAEAVADVANAEPPVTEATGEAPVKVDLVANGDQCSAHEASGETPTTDTSGDTLTNKATGKVPVNEHASKIADTPGGDLPIFDKADGYQPKEDQPGDVDATEDDGDARQAVLRSVQKDSELVSLIDHQPSGPSEISKEIKSTSRVASQASMACPLVVKLVQKESSPRGVSRRSPRTSPQKAGGDSPLCSSSPLAPKVNLLGMKKRTHAPTLSKTKKMAARVRQFKERNRLKPKPNALDVTAAAFGSITGSPDVGQVHRTGAASTTCDIGAPTYVKGGEEGQSAVPDVPAAVPGTSGAGPSGLTDTHGRSSSTLPASFNTAGDEPCTAGVSLATASKPGLTDITNFSSRQNSPSSGLRSPLGQDFKTLDNLRSPPTAAPEASDASIPGSTGTERTSSAHALIGQPPAHAPPPPPSPSPTPPPPLPPSLPHHQGACLEGHPPMCSNCPLHHLHTCLPPLHGMIWVALFSPPLRRETLGRGPAATGRGAPLPWPMKQRKMRPLHWQKLQQHMLTPESLWLGCIQGSDELDVNMKELEKLFSAHLSPKSAKNAVEGLKPKKVAFLVTVDMRRANNCEAPQEALAHDATGSQRHKQRD</sequence>
<keyword evidence="5" id="KW-1185">Reference proteome</keyword>
<feature type="compositionally biased region" description="Basic and acidic residues" evidence="2">
    <location>
        <begin position="955"/>
        <end position="968"/>
    </location>
</feature>
<dbReference type="InterPro" id="IPR035892">
    <property type="entry name" value="C2_domain_sf"/>
</dbReference>
<proteinExistence type="predicted"/>
<evidence type="ECO:0000313" key="4">
    <source>
        <dbReference type="EMBL" id="KAK3280664.1"/>
    </source>
</evidence>
<dbReference type="EMBL" id="LGRX02004309">
    <property type="protein sequence ID" value="KAK3280664.1"/>
    <property type="molecule type" value="Genomic_DNA"/>
</dbReference>
<feature type="region of interest" description="Disordered" evidence="2">
    <location>
        <begin position="1036"/>
        <end position="1068"/>
    </location>
</feature>
<dbReference type="Gene3D" id="3.90.190.10">
    <property type="entry name" value="Protein tyrosine phosphatase superfamily"/>
    <property type="match status" value="1"/>
</dbReference>
<dbReference type="SUPFAM" id="SSF101447">
    <property type="entry name" value="Formin homology 2 domain (FH2 domain)"/>
    <property type="match status" value="1"/>
</dbReference>
<keyword evidence="1" id="KW-0378">Hydrolase</keyword>
<feature type="region of interest" description="Disordered" evidence="2">
    <location>
        <begin position="580"/>
        <end position="694"/>
    </location>
</feature>
<feature type="compositionally biased region" description="Basic and acidic residues" evidence="2">
    <location>
        <begin position="604"/>
        <end position="637"/>
    </location>
</feature>
<evidence type="ECO:0000259" key="3">
    <source>
        <dbReference type="PROSITE" id="PS51182"/>
    </source>
</evidence>
<reference evidence="4 5" key="1">
    <citation type="journal article" date="2015" name="Genome Biol. Evol.">
        <title>Comparative Genomics of a Bacterivorous Green Alga Reveals Evolutionary Causalities and Consequences of Phago-Mixotrophic Mode of Nutrition.</title>
        <authorList>
            <person name="Burns J.A."/>
            <person name="Paasch A."/>
            <person name="Narechania A."/>
            <person name="Kim E."/>
        </authorList>
    </citation>
    <scope>NUCLEOTIDE SEQUENCE [LARGE SCALE GENOMIC DNA]</scope>
    <source>
        <strain evidence="4 5">PLY_AMNH</strain>
    </source>
</reference>
<keyword evidence="1" id="KW-0904">Protein phosphatase</keyword>
<feature type="region of interest" description="Disordered" evidence="2">
    <location>
        <begin position="1148"/>
        <end position="1193"/>
    </location>
</feature>
<feature type="compositionally biased region" description="Low complexity" evidence="2">
    <location>
        <begin position="916"/>
        <end position="929"/>
    </location>
</feature>
<dbReference type="InterPro" id="IPR042201">
    <property type="entry name" value="FH2_Formin_sf"/>
</dbReference>
<name>A0AAE0GLY6_9CHLO</name>
<dbReference type="PANTHER" id="PTHR45733">
    <property type="entry name" value="FORMIN-J"/>
    <property type="match status" value="1"/>
</dbReference>
<feature type="compositionally biased region" description="Acidic residues" evidence="2">
    <location>
        <begin position="580"/>
        <end position="589"/>
    </location>
</feature>
<dbReference type="InterPro" id="IPR014020">
    <property type="entry name" value="Tensin_C2-dom"/>
</dbReference>
<feature type="compositionally biased region" description="Basic and acidic residues" evidence="2">
    <location>
        <begin position="654"/>
        <end position="687"/>
    </location>
</feature>
<accession>A0AAE0GLY6</accession>
<feature type="domain" description="C2 tensin-type" evidence="3">
    <location>
        <begin position="207"/>
        <end position="355"/>
    </location>
</feature>
<feature type="region of interest" description="Disordered" evidence="2">
    <location>
        <begin position="1211"/>
        <end position="1305"/>
    </location>
</feature>
<dbReference type="GO" id="GO:0004721">
    <property type="term" value="F:phosphoprotein phosphatase activity"/>
    <property type="evidence" value="ECO:0007669"/>
    <property type="project" value="UniProtKB-KW"/>
</dbReference>
<evidence type="ECO:0000313" key="5">
    <source>
        <dbReference type="Proteomes" id="UP001190700"/>
    </source>
</evidence>
<feature type="region of interest" description="Disordered" evidence="2">
    <location>
        <begin position="423"/>
        <end position="460"/>
    </location>
</feature>
<feature type="compositionally biased region" description="Acidic residues" evidence="2">
    <location>
        <begin position="969"/>
        <end position="979"/>
    </location>
</feature>
<feature type="non-terminal residue" evidence="4">
    <location>
        <position position="1467"/>
    </location>
</feature>
<dbReference type="PANTHER" id="PTHR45733:SF8">
    <property type="entry name" value="FORMIN-J"/>
    <property type="match status" value="1"/>
</dbReference>
<organism evidence="4 5">
    <name type="scientific">Cymbomonas tetramitiformis</name>
    <dbReference type="NCBI Taxonomy" id="36881"/>
    <lineage>
        <taxon>Eukaryota</taxon>
        <taxon>Viridiplantae</taxon>
        <taxon>Chlorophyta</taxon>
        <taxon>Pyramimonadophyceae</taxon>
        <taxon>Pyramimonadales</taxon>
        <taxon>Pyramimonadaceae</taxon>
        <taxon>Cymbomonas</taxon>
    </lineage>
</organism>
<protein>
    <recommendedName>
        <fullName evidence="3">C2 tensin-type domain-containing protein</fullName>
    </recommendedName>
</protein>
<feature type="compositionally biased region" description="Polar residues" evidence="2">
    <location>
        <begin position="1260"/>
        <end position="1271"/>
    </location>
</feature>
<dbReference type="Pfam" id="PF10409">
    <property type="entry name" value="PTEN_C2"/>
    <property type="match status" value="1"/>
</dbReference>
<feature type="compositionally biased region" description="Polar residues" evidence="2">
    <location>
        <begin position="1215"/>
        <end position="1230"/>
    </location>
</feature>
<feature type="compositionally biased region" description="Low complexity" evidence="2">
    <location>
        <begin position="423"/>
        <end position="436"/>
    </location>
</feature>
<comment type="caution">
    <text evidence="4">The sequence shown here is derived from an EMBL/GenBank/DDBJ whole genome shotgun (WGS) entry which is preliminary data.</text>
</comment>
<feature type="region of interest" description="Disordered" evidence="2">
    <location>
        <begin position="1447"/>
        <end position="1467"/>
    </location>
</feature>
<evidence type="ECO:0000256" key="1">
    <source>
        <dbReference type="ARBA" id="ARBA00022912"/>
    </source>
</evidence>
<dbReference type="SUPFAM" id="SSF49562">
    <property type="entry name" value="C2 domain (Calcium/lipid-binding domain, CaLB)"/>
    <property type="match status" value="1"/>
</dbReference>
<evidence type="ECO:0000256" key="2">
    <source>
        <dbReference type="SAM" id="MobiDB-lite"/>
    </source>
</evidence>
<dbReference type="Gene3D" id="2.60.40.1110">
    <property type="match status" value="1"/>
</dbReference>
<dbReference type="InterPro" id="IPR029021">
    <property type="entry name" value="Prot-tyrosine_phosphatase-like"/>
</dbReference>
<dbReference type="Proteomes" id="UP001190700">
    <property type="component" value="Unassembled WGS sequence"/>
</dbReference>